<dbReference type="AlphaFoldDB" id="A0A915EKD4"/>
<accession>A0A915EKD4</accession>
<dbReference type="Proteomes" id="UP000887574">
    <property type="component" value="Unplaced"/>
</dbReference>
<name>A0A915EKD4_9BILA</name>
<sequence length="75" mass="8473">MAADYVLNRPESRPIHPAARAKSHSRNSRLSYQSSIEAAAPNNRPDSRTRSSHRESRLELLMPAYSQSKRLGVLK</sequence>
<evidence type="ECO:0000313" key="3">
    <source>
        <dbReference type="WBParaSite" id="jg7665"/>
    </source>
</evidence>
<proteinExistence type="predicted"/>
<evidence type="ECO:0000256" key="1">
    <source>
        <dbReference type="SAM" id="MobiDB-lite"/>
    </source>
</evidence>
<keyword evidence="2" id="KW-1185">Reference proteome</keyword>
<reference evidence="3" key="1">
    <citation type="submission" date="2022-11" db="UniProtKB">
        <authorList>
            <consortium name="WormBaseParasite"/>
        </authorList>
    </citation>
    <scope>IDENTIFICATION</scope>
</reference>
<dbReference type="WBParaSite" id="jg7665">
    <property type="protein sequence ID" value="jg7665"/>
    <property type="gene ID" value="jg7665"/>
</dbReference>
<organism evidence="2 3">
    <name type="scientific">Ditylenchus dipsaci</name>
    <dbReference type="NCBI Taxonomy" id="166011"/>
    <lineage>
        <taxon>Eukaryota</taxon>
        <taxon>Metazoa</taxon>
        <taxon>Ecdysozoa</taxon>
        <taxon>Nematoda</taxon>
        <taxon>Chromadorea</taxon>
        <taxon>Rhabditida</taxon>
        <taxon>Tylenchina</taxon>
        <taxon>Tylenchomorpha</taxon>
        <taxon>Sphaerularioidea</taxon>
        <taxon>Anguinidae</taxon>
        <taxon>Anguininae</taxon>
        <taxon>Ditylenchus</taxon>
    </lineage>
</organism>
<feature type="region of interest" description="Disordered" evidence="1">
    <location>
        <begin position="1"/>
        <end position="63"/>
    </location>
</feature>
<protein>
    <submittedName>
        <fullName evidence="3">Uncharacterized protein</fullName>
    </submittedName>
</protein>
<feature type="compositionally biased region" description="Basic and acidic residues" evidence="1">
    <location>
        <begin position="45"/>
        <end position="58"/>
    </location>
</feature>
<evidence type="ECO:0000313" key="2">
    <source>
        <dbReference type="Proteomes" id="UP000887574"/>
    </source>
</evidence>